<feature type="compositionally biased region" description="Basic and acidic residues" evidence="3">
    <location>
        <begin position="449"/>
        <end position="464"/>
    </location>
</feature>
<feature type="region of interest" description="Disordered" evidence="3">
    <location>
        <begin position="169"/>
        <end position="301"/>
    </location>
</feature>
<feature type="compositionally biased region" description="Basic and acidic residues" evidence="3">
    <location>
        <begin position="176"/>
        <end position="206"/>
    </location>
</feature>
<feature type="compositionally biased region" description="Basic and acidic residues" evidence="3">
    <location>
        <begin position="238"/>
        <end position="263"/>
    </location>
</feature>
<dbReference type="PANTHER" id="PTHR37888:SF13">
    <property type="entry name" value="BROMO DOMAIN-CONTAINING PROTEIN"/>
    <property type="match status" value="1"/>
</dbReference>
<evidence type="ECO:0000256" key="1">
    <source>
        <dbReference type="ARBA" id="ARBA00023117"/>
    </source>
</evidence>
<feature type="compositionally biased region" description="Polar residues" evidence="3">
    <location>
        <begin position="264"/>
        <end position="278"/>
    </location>
</feature>
<dbReference type="ExpressionAtlas" id="Q9M1D2">
    <property type="expression patterns" value="baseline and differential"/>
</dbReference>
<dbReference type="CDD" id="cd00167">
    <property type="entry name" value="SANT"/>
    <property type="match status" value="1"/>
</dbReference>
<feature type="compositionally biased region" description="Basic and acidic residues" evidence="3">
    <location>
        <begin position="519"/>
        <end position="540"/>
    </location>
</feature>
<dbReference type="SUPFAM" id="SSF46689">
    <property type="entry name" value="Homeodomain-like"/>
    <property type="match status" value="1"/>
</dbReference>
<feature type="compositionally biased region" description="Basic and acidic residues" evidence="3">
    <location>
        <begin position="549"/>
        <end position="602"/>
    </location>
</feature>
<feature type="compositionally biased region" description="Basic and acidic residues" evidence="3">
    <location>
        <begin position="627"/>
        <end position="637"/>
    </location>
</feature>
<evidence type="ECO:0000313" key="5">
    <source>
        <dbReference type="EMBL" id="CAB75926.1"/>
    </source>
</evidence>
<dbReference type="EMBL" id="AL138658">
    <property type="protein sequence ID" value="CAB75926.1"/>
    <property type="molecule type" value="Genomic_DNA"/>
</dbReference>
<reference evidence="5" key="3">
    <citation type="submission" date="2000-02" db="EMBL/GenBank/DDBJ databases">
        <authorList>
            <person name="EU Arabidopsis sequencing project"/>
        </authorList>
    </citation>
    <scope>NUCLEOTIDE SEQUENCE</scope>
</reference>
<dbReference type="SMART" id="SM00297">
    <property type="entry name" value="BROMO"/>
    <property type="match status" value="1"/>
</dbReference>
<proteinExistence type="predicted"/>
<dbReference type="SUPFAM" id="SSF47370">
    <property type="entry name" value="Bromodomain"/>
    <property type="match status" value="1"/>
</dbReference>
<sequence length="644" mass="72319">MKEDEEEEAVISNGMNDDDDTNNINNSSTEFDNNRIGDGDDNSNLNQIKQVWGTWEELVLTCAVKRHAFSDWDSVAKEVQARSRSSLIVSAVNCRLKYQDLKRRFQDSVDVGDENTEAAANEEDEVGEISWLEQLRSLHMADSAVRFNDVTTRYCTEKSLQLKVKKLEEEKDGDDGDNKPDLKNDETKPVRVNRETTESDRDDNRSMNESNSTASVDKIADHDRLDGDKMVKANENSRNPDPDPVNKAETPEEEERTVSKRSEMSNSGELDESGTSNCLGKRKGQKYRSGGGGGGVKSAGDKSQPLIDIIKLIRSHPRGSVFESRLRSQDTKDYKRLIRQHLDMKTIEKKMEKGSYVSSSLSFYRDLKLLFTNAIVFFPTSSSESIAAQELRTLVSNEMKKRTGKLGHCVIKSEAESSVSRQKSSVLSLVPCKKKSSALKKTSPSSSSRQKDEKKSQEVSEEKIVTTTATTSARSSRRTSKEIAVVAKDTKTGRAKNNIKKQTDTKTESSDDDDDEKEENSKTEKKTVADKKKSVADFLKRIKKNSPQKGKETTSKNQKKNDGNVKKENDHQKKSDGNVKKENSKVKPRELRSSTGKKKVEVENNNSKSSSKRKQTKETAEVATGKRGRESGKDDKQPRKRSRR</sequence>
<feature type="region of interest" description="Disordered" evidence="3">
    <location>
        <begin position="1"/>
        <end position="43"/>
    </location>
</feature>
<dbReference type="InterPro" id="IPR001005">
    <property type="entry name" value="SANT/Myb"/>
</dbReference>
<feature type="compositionally biased region" description="Basic and acidic residues" evidence="3">
    <location>
        <begin position="218"/>
        <end position="232"/>
    </location>
</feature>
<evidence type="ECO:0000256" key="3">
    <source>
        <dbReference type="SAM" id="MobiDB-lite"/>
    </source>
</evidence>
<dbReference type="InterPro" id="IPR009057">
    <property type="entry name" value="Homeodomain-like_sf"/>
</dbReference>
<reference evidence="5" key="2">
    <citation type="submission" date="2000-02" db="EMBL/GenBank/DDBJ databases">
        <authorList>
            <person name="Nyakatura G."/>
            <person name="Fartmann B."/>
            <person name="Dauner D."/>
            <person name="Sterr W."/>
            <person name="Holland R."/>
            <person name="Weichselgartner M."/>
            <person name="Mewes H.W."/>
            <person name="Lemcke K."/>
            <person name="Mayer K.F.X."/>
            <person name="Quetier F."/>
            <person name="Salanoubat M."/>
        </authorList>
    </citation>
    <scope>NUCLEOTIDE SEQUENCE</scope>
</reference>
<keyword evidence="1 2" id="KW-0103">Bromodomain</keyword>
<feature type="compositionally biased region" description="Low complexity" evidence="3">
    <location>
        <begin position="439"/>
        <end position="448"/>
    </location>
</feature>
<feature type="region of interest" description="Disordered" evidence="3">
    <location>
        <begin position="437"/>
        <end position="644"/>
    </location>
</feature>
<reference key="1">
    <citation type="journal article" date="2000" name="Nature">
        <title>Sequence and analysis of chromosome 3 of the plant Arabidopsis thaliana.</title>
        <authorList>
            <consortium name="European Union Chromosome 3 Arabidopsis Sequencing Consortium"/>
            <consortium name="Institute for Genomic Research"/>
            <consortium name="Kazusa DNA Research Institute"/>
            <person name="Salanoubat M."/>
            <person name="Lemcke K."/>
            <person name="Rieger M."/>
            <person name="Ansorge W."/>
            <person name="Unseld M."/>
            <person name="Fartmann B."/>
            <person name="Valle G."/>
            <person name="Blocker H."/>
            <person name="Perez-Alonso M."/>
            <person name="Obermaier B."/>
            <person name="Delseny M."/>
            <person name="Boutry M."/>
            <person name="Grivell L.A."/>
            <person name="Mache R."/>
            <person name="Puigdomenech P."/>
            <person name="De Simone V."/>
            <person name="Choisne N."/>
            <person name="Artiguenave F."/>
            <person name="Robert C."/>
            <person name="Brottier P."/>
            <person name="Wincker P."/>
            <person name="Cattolico L."/>
            <person name="Weissenbach J."/>
            <person name="Saurin W."/>
            <person name="Quetier F."/>
            <person name="Schafer M."/>
            <person name="Muller-Auer S."/>
            <person name="Gabel C."/>
            <person name="Fuchs M."/>
            <person name="Benes V."/>
            <person name="Wurmbach E."/>
            <person name="Drzonek H."/>
            <person name="Erfle H."/>
            <person name="Jordan N."/>
            <person name="Bangert S."/>
            <person name="Wiedelmann R."/>
            <person name="Kranz H."/>
            <person name="Voss H."/>
            <person name="Holland R."/>
            <person name="Brandt P."/>
            <person name="Nyakatura G."/>
            <person name="Vezzi A."/>
            <person name="D'Angelo M."/>
            <person name="Pallavicini A."/>
            <person name="Toppo S."/>
            <person name="Simionati B."/>
            <person name="Conrad A."/>
            <person name="Hornischer K."/>
            <person name="Kauer G."/>
            <person name="Lohnert T.H."/>
            <person name="Nordsiek G."/>
            <person name="Reichelt J."/>
            <person name="Scharfe M."/>
            <person name="Schon O."/>
            <person name="Bargues M."/>
            <person name="Terol J."/>
            <person name="Climent J."/>
            <person name="Navarro P."/>
            <person name="Collado C."/>
            <person name="Perez-Perez A."/>
            <person name="Ottenwalder B."/>
            <person name="Duchemin D."/>
            <person name="Cooke R."/>
            <person name="Laudie M."/>
            <person name="Berger-Llauro C."/>
            <person name="Purnelle B."/>
            <person name="Masuy D."/>
            <person name="de Haan M."/>
            <person name="Maarse A.C."/>
            <person name="Alcaraz J.P."/>
            <person name="Cottet A."/>
            <person name="Casacuberta E."/>
            <person name="Monfort A."/>
            <person name="Argiriou A."/>
            <person name="flores M."/>
            <person name="Liguori R."/>
            <person name="Vitale D."/>
            <person name="Mannhaupt G."/>
            <person name="Haase D."/>
            <person name="Schoof H."/>
            <person name="Rudd S."/>
            <person name="Zaccaria P."/>
            <person name="Mewes H.W."/>
            <person name="Mayer K.F."/>
            <person name="Kaul S."/>
            <person name="Town C.D."/>
            <person name="Koo H.L."/>
            <person name="Tallon L.J."/>
            <person name="Jenkins J."/>
            <person name="Rooney T."/>
            <person name="Rizzo M."/>
            <person name="Walts A."/>
            <person name="Utterback T."/>
            <person name="Fujii C.Y."/>
            <person name="Shea T.P."/>
            <person name="Creasy T.H."/>
            <person name="Haas B."/>
            <person name="Maiti R."/>
            <person name="Wu D."/>
            <person name="Peterson J."/>
            <person name="Van Aken S."/>
            <person name="Pai G."/>
            <person name="Militscher J."/>
            <person name="Sellers P."/>
            <person name="Gill J.E."/>
            <person name="Feldblyum T.V."/>
            <person name="Preuss D."/>
            <person name="Lin X."/>
            <person name="Nierman W.C."/>
            <person name="Salzberg S.L."/>
            <person name="White O."/>
            <person name="Venter J.C."/>
            <person name="Fraser C.M."/>
            <person name="Kaneko T."/>
            <person name="Nakamura Y."/>
            <person name="Sato S."/>
            <person name="Kato T."/>
            <person name="Asamizu E."/>
            <person name="Sasamoto S."/>
            <person name="Kimura T."/>
            <person name="Idesawa K."/>
            <person name="Kawashima K."/>
            <person name="Kishida Y."/>
            <person name="Kiyokawa C."/>
            <person name="Kohara M."/>
            <person name="Matsumoto M."/>
            <person name="Matsuno A."/>
            <person name="Muraki A."/>
            <person name="Nakayama S."/>
            <person name="Nakazaki N."/>
            <person name="Shinpo S."/>
            <person name="Takeuchi C."/>
            <person name="Wada T."/>
            <person name="Watanabe A."/>
            <person name="Yamada M."/>
            <person name="Yasuda M."/>
            <person name="Tabata S."/>
        </authorList>
    </citation>
    <scope>NUCLEOTIDE SEQUENCE [LARGE SCALE GENOMIC DNA]</scope>
    <source>
        <strain>cv. Columbia</strain>
    </source>
</reference>
<accession>Q9M1D2</accession>
<organism evidence="5">
    <name type="scientific">Arabidopsis thaliana</name>
    <name type="common">Mouse-ear cress</name>
    <dbReference type="NCBI Taxonomy" id="3702"/>
    <lineage>
        <taxon>Eukaryota</taxon>
        <taxon>Viridiplantae</taxon>
        <taxon>Streptophyta</taxon>
        <taxon>Embryophyta</taxon>
        <taxon>Tracheophyta</taxon>
        <taxon>Spermatophyta</taxon>
        <taxon>Magnoliopsida</taxon>
        <taxon>eudicotyledons</taxon>
        <taxon>Gunneridae</taxon>
        <taxon>Pentapetalae</taxon>
        <taxon>rosids</taxon>
        <taxon>malvids</taxon>
        <taxon>Brassicales</taxon>
        <taxon>Brassicaceae</taxon>
        <taxon>Camelineae</taxon>
        <taxon>Arabidopsis</taxon>
    </lineage>
</organism>
<dbReference type="Pfam" id="PF00439">
    <property type="entry name" value="Bromodomain"/>
    <property type="match status" value="1"/>
</dbReference>
<dbReference type="Gene3D" id="1.20.920.10">
    <property type="entry name" value="Bromodomain-like"/>
    <property type="match status" value="1"/>
</dbReference>
<dbReference type="CDD" id="cd04369">
    <property type="entry name" value="Bromodomain"/>
    <property type="match status" value="1"/>
</dbReference>
<evidence type="ECO:0000256" key="2">
    <source>
        <dbReference type="PROSITE-ProRule" id="PRU00035"/>
    </source>
</evidence>
<dbReference type="InterPro" id="IPR036427">
    <property type="entry name" value="Bromodomain-like_sf"/>
</dbReference>
<feature type="domain" description="Bromo" evidence="4">
    <location>
        <begin position="314"/>
        <end position="385"/>
    </location>
</feature>
<dbReference type="PROSITE" id="PS50014">
    <property type="entry name" value="BROMODOMAIN_2"/>
    <property type="match status" value="1"/>
</dbReference>
<dbReference type="PANTHER" id="PTHR37888">
    <property type="entry name" value="DNA-BINDING BROMODOMAIN-CONTAINING PROTEIN"/>
    <property type="match status" value="1"/>
</dbReference>
<evidence type="ECO:0000259" key="4">
    <source>
        <dbReference type="PROSITE" id="PS50014"/>
    </source>
</evidence>
<protein>
    <submittedName>
        <fullName evidence="5">Uncharacterized protein T2O9.90</fullName>
    </submittedName>
</protein>
<name>Q9M1D2_ARATH</name>
<dbReference type="PIR" id="T47835">
    <property type="entry name" value="T47835"/>
</dbReference>
<dbReference type="AlphaFoldDB" id="Q9M1D2"/>
<dbReference type="InterPro" id="IPR001487">
    <property type="entry name" value="Bromodomain"/>
</dbReference>
<gene>
    <name evidence="5" type="primary">T2O9.90</name>
</gene>